<evidence type="ECO:0000259" key="6">
    <source>
        <dbReference type="PROSITE" id="PS50023"/>
    </source>
</evidence>
<evidence type="ECO:0000313" key="7">
    <source>
        <dbReference type="EMBL" id="ELP94303.1"/>
    </source>
</evidence>
<dbReference type="PROSITE" id="PS50023">
    <property type="entry name" value="LIM_DOMAIN_2"/>
    <property type="match status" value="1"/>
</dbReference>
<dbReference type="PROSITE" id="PS00478">
    <property type="entry name" value="LIM_DOMAIN_1"/>
    <property type="match status" value="2"/>
</dbReference>
<evidence type="ECO:0000256" key="1">
    <source>
        <dbReference type="ARBA" id="ARBA00022723"/>
    </source>
</evidence>
<dbReference type="Proteomes" id="UP000014680">
    <property type="component" value="Unassembled WGS sequence"/>
</dbReference>
<dbReference type="VEuPathDB" id="AmoebaDB:EIN_130320"/>
<keyword evidence="3 5" id="KW-0862">Zinc</keyword>
<keyword evidence="1 5" id="KW-0479">Metal-binding</keyword>
<proteinExistence type="predicted"/>
<dbReference type="CDD" id="cd08368">
    <property type="entry name" value="LIM"/>
    <property type="match status" value="2"/>
</dbReference>
<dbReference type="GO" id="GO:0005634">
    <property type="term" value="C:nucleus"/>
    <property type="evidence" value="ECO:0007669"/>
    <property type="project" value="TreeGrafter"/>
</dbReference>
<dbReference type="RefSeq" id="XP_004261074.1">
    <property type="nucleotide sequence ID" value="XM_004261026.1"/>
</dbReference>
<dbReference type="InterPro" id="IPR001781">
    <property type="entry name" value="Znf_LIM"/>
</dbReference>
<dbReference type="SUPFAM" id="SSF57716">
    <property type="entry name" value="Glucocorticoid receptor-like (DNA-binding domain)"/>
    <property type="match status" value="1"/>
</dbReference>
<organism evidence="7 8">
    <name type="scientific">Entamoeba invadens IP1</name>
    <dbReference type="NCBI Taxonomy" id="370355"/>
    <lineage>
        <taxon>Eukaryota</taxon>
        <taxon>Amoebozoa</taxon>
        <taxon>Evosea</taxon>
        <taxon>Archamoebae</taxon>
        <taxon>Mastigamoebida</taxon>
        <taxon>Entamoebidae</taxon>
        <taxon>Entamoeba</taxon>
    </lineage>
</organism>
<dbReference type="OrthoDB" id="25414at2759"/>
<name>A0A0A1UGY4_ENTIV</name>
<reference evidence="7 8" key="1">
    <citation type="submission" date="2012-10" db="EMBL/GenBank/DDBJ databases">
        <authorList>
            <person name="Zafar N."/>
            <person name="Inman J."/>
            <person name="Hall N."/>
            <person name="Lorenzi H."/>
            <person name="Caler E."/>
        </authorList>
    </citation>
    <scope>NUCLEOTIDE SEQUENCE [LARGE SCALE GENOMIC DNA]</scope>
    <source>
        <strain evidence="7 8">IP1</strain>
    </source>
</reference>
<keyword evidence="2" id="KW-0677">Repeat</keyword>
<keyword evidence="8" id="KW-1185">Reference proteome</keyword>
<feature type="domain" description="LIM zinc-binding" evidence="6">
    <location>
        <begin position="30"/>
        <end position="91"/>
    </location>
</feature>
<dbReference type="KEGG" id="eiv:EIN_130320"/>
<dbReference type="Gene3D" id="2.10.110.10">
    <property type="entry name" value="Cysteine Rich Protein"/>
    <property type="match status" value="2"/>
</dbReference>
<sequence>MECSGCHKTFPSVNSGVKGQQWCDDCFNFKTCEYCHKVINRNMLSLKTYQGKDYHMECFKCCSCKNRLRKDPIVVGSKFYCQDCGQPCPKCGRPIGKEFMELFDKKFHEQCVTCCKCGRGIADEQIFEWQGQPACAVCIELLDV</sequence>
<dbReference type="GeneID" id="14893286"/>
<dbReference type="OMA" id="DYEDMFA"/>
<dbReference type="PANTHER" id="PTHR24205:SF16">
    <property type="entry name" value="GH01042P-RELATED"/>
    <property type="match status" value="1"/>
</dbReference>
<dbReference type="AlphaFoldDB" id="A0A0A1UGY4"/>
<dbReference type="GO" id="GO:0003712">
    <property type="term" value="F:transcription coregulator activity"/>
    <property type="evidence" value="ECO:0007669"/>
    <property type="project" value="TreeGrafter"/>
</dbReference>
<evidence type="ECO:0000256" key="2">
    <source>
        <dbReference type="ARBA" id="ARBA00022737"/>
    </source>
</evidence>
<accession>A0A0A1UGY4</accession>
<evidence type="ECO:0000313" key="8">
    <source>
        <dbReference type="Proteomes" id="UP000014680"/>
    </source>
</evidence>
<dbReference type="GO" id="GO:0046872">
    <property type="term" value="F:metal ion binding"/>
    <property type="evidence" value="ECO:0007669"/>
    <property type="project" value="UniProtKB-KW"/>
</dbReference>
<protein>
    <submittedName>
        <fullName evidence="7">LIM domaincontaining protein</fullName>
    </submittedName>
</protein>
<dbReference type="SMART" id="SM00132">
    <property type="entry name" value="LIM"/>
    <property type="match status" value="2"/>
</dbReference>
<dbReference type="PANTHER" id="PTHR24205">
    <property type="entry name" value="FOUR AND A HALF LIM DOMAINS PROTEIN"/>
    <property type="match status" value="1"/>
</dbReference>
<evidence type="ECO:0000256" key="5">
    <source>
        <dbReference type="PROSITE-ProRule" id="PRU00125"/>
    </source>
</evidence>
<keyword evidence="4 5" id="KW-0440">LIM domain</keyword>
<dbReference type="Pfam" id="PF00412">
    <property type="entry name" value="LIM"/>
    <property type="match status" value="2"/>
</dbReference>
<gene>
    <name evidence="7" type="ORF">EIN_130320</name>
</gene>
<evidence type="ECO:0000256" key="3">
    <source>
        <dbReference type="ARBA" id="ARBA00022833"/>
    </source>
</evidence>
<dbReference type="EMBL" id="KB206244">
    <property type="protein sequence ID" value="ELP94303.1"/>
    <property type="molecule type" value="Genomic_DNA"/>
</dbReference>
<evidence type="ECO:0000256" key="4">
    <source>
        <dbReference type="ARBA" id="ARBA00023038"/>
    </source>
</evidence>